<dbReference type="EMBL" id="LWMH01000002">
    <property type="protein sequence ID" value="KZS44252.1"/>
    <property type="molecule type" value="Genomic_DNA"/>
</dbReference>
<dbReference type="AlphaFoldDB" id="A0A163FAQ1"/>
<proteinExistence type="predicted"/>
<dbReference type="SUPFAM" id="SSF52218">
    <property type="entry name" value="Flavoproteins"/>
    <property type="match status" value="1"/>
</dbReference>
<comment type="caution">
    <text evidence="2">The sequence shown here is derived from an EMBL/GenBank/DDBJ whole genome shotgun (WGS) entry which is preliminary data.</text>
</comment>
<gene>
    <name evidence="2" type="ORF">AWU65_29770</name>
</gene>
<feature type="domain" description="Flavodoxin-like" evidence="1">
    <location>
        <begin position="3"/>
        <end position="144"/>
    </location>
</feature>
<keyword evidence="3" id="KW-1185">Reference proteome</keyword>
<accession>A0A163FAQ1</accession>
<sequence>MSILVVYATKSGASEQCARLLSEQLPYCRICDIGSEKPTIDEFDSIIVGAGVRDGKIYKPLRDFIKKNHSELLNKKIGYFICNEKPRKTEEILDENIPNDLKKAAVCMESFGGYKAYAAPKENEDPLKGIFVDKIRTFAEKFMI</sequence>
<dbReference type="InterPro" id="IPR008254">
    <property type="entry name" value="Flavodoxin/NO_synth"/>
</dbReference>
<dbReference type="Gene3D" id="3.40.50.360">
    <property type="match status" value="1"/>
</dbReference>
<dbReference type="PROSITE" id="PS50902">
    <property type="entry name" value="FLAVODOXIN_LIKE"/>
    <property type="match status" value="1"/>
</dbReference>
<dbReference type="PANTHER" id="PTHR38030">
    <property type="entry name" value="PROTOPORPHYRINOGEN IX DEHYDROGENASE [MENAQUINONE]"/>
    <property type="match status" value="1"/>
</dbReference>
<dbReference type="OrthoDB" id="2146857at2"/>
<dbReference type="GeneID" id="97554156"/>
<dbReference type="RefSeq" id="WP_063480326.1">
    <property type="nucleotide sequence ID" value="NZ_CP147845.1"/>
</dbReference>
<dbReference type="InterPro" id="IPR026816">
    <property type="entry name" value="Flavodoxin_dom"/>
</dbReference>
<dbReference type="InterPro" id="IPR029039">
    <property type="entry name" value="Flavoprotein-like_sf"/>
</dbReference>
<dbReference type="Pfam" id="PF12724">
    <property type="entry name" value="Flavodoxin_5"/>
    <property type="match status" value="1"/>
</dbReference>
<dbReference type="GO" id="GO:0006783">
    <property type="term" value="P:heme biosynthetic process"/>
    <property type="evidence" value="ECO:0007669"/>
    <property type="project" value="TreeGrafter"/>
</dbReference>
<evidence type="ECO:0000313" key="3">
    <source>
        <dbReference type="Proteomes" id="UP000076796"/>
    </source>
</evidence>
<dbReference type="PANTHER" id="PTHR38030:SF2">
    <property type="entry name" value="PROTOPORPHYRINOGEN IX DEHYDROGENASE [QUINONE]"/>
    <property type="match status" value="1"/>
</dbReference>
<dbReference type="GO" id="GO:0016651">
    <property type="term" value="F:oxidoreductase activity, acting on NAD(P)H"/>
    <property type="evidence" value="ECO:0007669"/>
    <property type="project" value="UniProtKB-ARBA"/>
</dbReference>
<dbReference type="GO" id="GO:0010181">
    <property type="term" value="F:FMN binding"/>
    <property type="evidence" value="ECO:0007669"/>
    <property type="project" value="InterPro"/>
</dbReference>
<evidence type="ECO:0000259" key="1">
    <source>
        <dbReference type="PROSITE" id="PS50902"/>
    </source>
</evidence>
<dbReference type="GO" id="GO:0070819">
    <property type="term" value="F:menaquinone-dependent protoporphyrinogen oxidase activity"/>
    <property type="evidence" value="ECO:0007669"/>
    <property type="project" value="TreeGrafter"/>
</dbReference>
<evidence type="ECO:0000313" key="2">
    <source>
        <dbReference type="EMBL" id="KZS44252.1"/>
    </source>
</evidence>
<reference evidence="2" key="1">
    <citation type="journal article" date="2016" name="Genome Announc.">
        <title>Draft genomes of two strains of Paenibacillus glucanolyticus with capability to degrade lignocellulose.</title>
        <authorList>
            <person name="Mathews S.L."/>
            <person name="Pawlak J."/>
            <person name="Grunden A.M."/>
        </authorList>
    </citation>
    <scope>NUCLEOTIDE SEQUENCE [LARGE SCALE GENOMIC DNA]</scope>
    <source>
        <strain evidence="2">SLM1</strain>
    </source>
</reference>
<dbReference type="InterPro" id="IPR052200">
    <property type="entry name" value="Protoporphyrinogen_IX_DH"/>
</dbReference>
<name>A0A163FAQ1_9BACL</name>
<dbReference type="Proteomes" id="UP000076796">
    <property type="component" value="Unassembled WGS sequence"/>
</dbReference>
<protein>
    <submittedName>
        <fullName evidence="2">Flavodoxin</fullName>
    </submittedName>
</protein>
<organism evidence="2 3">
    <name type="scientific">Paenibacillus glucanolyticus</name>
    <dbReference type="NCBI Taxonomy" id="59843"/>
    <lineage>
        <taxon>Bacteria</taxon>
        <taxon>Bacillati</taxon>
        <taxon>Bacillota</taxon>
        <taxon>Bacilli</taxon>
        <taxon>Bacillales</taxon>
        <taxon>Paenibacillaceae</taxon>
        <taxon>Paenibacillus</taxon>
    </lineage>
</organism>